<name>A0A1X0N8J6_9PSED</name>
<dbReference type="EMBL" id="MUIO01000021">
    <property type="protein sequence ID" value="ORC60194.1"/>
    <property type="molecule type" value="Genomic_DNA"/>
</dbReference>
<organism evidence="1 2">
    <name type="scientific">Pseudomonas floridensis</name>
    <dbReference type="NCBI Taxonomy" id="1958950"/>
    <lineage>
        <taxon>Bacteria</taxon>
        <taxon>Pseudomonadati</taxon>
        <taxon>Pseudomonadota</taxon>
        <taxon>Gammaproteobacteria</taxon>
        <taxon>Pseudomonadales</taxon>
        <taxon>Pseudomonadaceae</taxon>
        <taxon>Pseudomonas</taxon>
    </lineage>
</organism>
<gene>
    <name evidence="1" type="ORF">BZK31_07720</name>
</gene>
<comment type="caution">
    <text evidence="1">The sequence shown here is derived from an EMBL/GenBank/DDBJ whole genome shotgun (WGS) entry which is preliminary data.</text>
</comment>
<reference evidence="2" key="1">
    <citation type="submission" date="2017-02" db="EMBL/GenBank/DDBJ databases">
        <title>Pseudomonas floridae sp. nov., a novel pathogenic bacterial species isolated from tomato.</title>
        <authorList>
            <person name="Timilsina S."/>
            <person name="Vallad G.E."/>
            <person name="Jones J.B."/>
        </authorList>
    </citation>
    <scope>NUCLEOTIDE SEQUENCE [LARGE SCALE GENOMIC DNA]</scope>
    <source>
        <strain evidence="2">GEV388</strain>
    </source>
</reference>
<evidence type="ECO:0000313" key="1">
    <source>
        <dbReference type="EMBL" id="ORC60194.1"/>
    </source>
</evidence>
<accession>A0A1X0N8J6</accession>
<dbReference type="STRING" id="1958950.BZK31_07720"/>
<evidence type="ECO:0000313" key="2">
    <source>
        <dbReference type="Proteomes" id="UP000192815"/>
    </source>
</evidence>
<dbReference type="AlphaFoldDB" id="A0A1X0N8J6"/>
<proteinExistence type="predicted"/>
<sequence>MTMNNLPNVAPKYGTRLVTVTQTLTDMECLEVPSPAASKFMSSLLQEATSIYLDESQTQQLDQVLKNQPAKSGLGELDAALVRYEALAPFRTALLKASNQGRFGALFEGADSAENIVGQAQTHVFLKDTE</sequence>
<keyword evidence="2" id="KW-1185">Reference proteome</keyword>
<dbReference type="Proteomes" id="UP000192815">
    <property type="component" value="Unassembled WGS sequence"/>
</dbReference>
<protein>
    <submittedName>
        <fullName evidence="1">Uncharacterized protein</fullName>
    </submittedName>
</protein>